<sequence>MALANLATILTLILAPPFAKAASVAFTNVVSVITVSRLMVNLRKPQILIDTPQRSGQAAEVDTDIALSTLCAFTNQFRSESSGATESITGIGHSSEAGEEDRA</sequence>
<protein>
    <submittedName>
        <fullName evidence="3">Uncharacterized protein</fullName>
    </submittedName>
</protein>
<dbReference type="AlphaFoldDB" id="A0A286UFA0"/>
<evidence type="ECO:0000313" key="3">
    <source>
        <dbReference type="EMBL" id="PAV18283.1"/>
    </source>
</evidence>
<feature type="signal peptide" evidence="2">
    <location>
        <begin position="1"/>
        <end position="21"/>
    </location>
</feature>
<evidence type="ECO:0000256" key="2">
    <source>
        <dbReference type="SAM" id="SignalP"/>
    </source>
</evidence>
<keyword evidence="4" id="KW-1185">Reference proteome</keyword>
<dbReference type="Proteomes" id="UP000217199">
    <property type="component" value="Unassembled WGS sequence"/>
</dbReference>
<evidence type="ECO:0000313" key="4">
    <source>
        <dbReference type="Proteomes" id="UP000217199"/>
    </source>
</evidence>
<evidence type="ECO:0000256" key="1">
    <source>
        <dbReference type="SAM" id="MobiDB-lite"/>
    </source>
</evidence>
<comment type="caution">
    <text evidence="3">The sequence shown here is derived from an EMBL/GenBank/DDBJ whole genome shotgun (WGS) entry which is preliminary data.</text>
</comment>
<proteinExistence type="predicted"/>
<organism evidence="3 4">
    <name type="scientific">Pyrrhoderma noxium</name>
    <dbReference type="NCBI Taxonomy" id="2282107"/>
    <lineage>
        <taxon>Eukaryota</taxon>
        <taxon>Fungi</taxon>
        <taxon>Dikarya</taxon>
        <taxon>Basidiomycota</taxon>
        <taxon>Agaricomycotina</taxon>
        <taxon>Agaricomycetes</taxon>
        <taxon>Hymenochaetales</taxon>
        <taxon>Hymenochaetaceae</taxon>
        <taxon>Pyrrhoderma</taxon>
    </lineage>
</organism>
<reference evidence="3 4" key="1">
    <citation type="journal article" date="2017" name="Mol. Ecol.">
        <title>Comparative and population genomic landscape of Phellinus noxius: A hypervariable fungus causing root rot in trees.</title>
        <authorList>
            <person name="Chung C.L."/>
            <person name="Lee T.J."/>
            <person name="Akiba M."/>
            <person name="Lee H.H."/>
            <person name="Kuo T.H."/>
            <person name="Liu D."/>
            <person name="Ke H.M."/>
            <person name="Yokoi T."/>
            <person name="Roa M.B."/>
            <person name="Lu M.J."/>
            <person name="Chang Y.Y."/>
            <person name="Ann P.J."/>
            <person name="Tsai J.N."/>
            <person name="Chen C.Y."/>
            <person name="Tzean S.S."/>
            <person name="Ota Y."/>
            <person name="Hattori T."/>
            <person name="Sahashi N."/>
            <person name="Liou R.F."/>
            <person name="Kikuchi T."/>
            <person name="Tsai I.J."/>
        </authorList>
    </citation>
    <scope>NUCLEOTIDE SEQUENCE [LARGE SCALE GENOMIC DNA]</scope>
    <source>
        <strain evidence="3 4">FFPRI411160</strain>
    </source>
</reference>
<name>A0A286UFA0_9AGAM</name>
<gene>
    <name evidence="3" type="ORF">PNOK_0676900</name>
</gene>
<accession>A0A286UFA0</accession>
<dbReference type="InParanoid" id="A0A286UFA0"/>
<feature type="compositionally biased region" description="Polar residues" evidence="1">
    <location>
        <begin position="79"/>
        <end position="88"/>
    </location>
</feature>
<feature type="chain" id="PRO_5013917806" evidence="2">
    <location>
        <begin position="22"/>
        <end position="103"/>
    </location>
</feature>
<feature type="region of interest" description="Disordered" evidence="1">
    <location>
        <begin position="79"/>
        <end position="103"/>
    </location>
</feature>
<dbReference type="OrthoDB" id="3261349at2759"/>
<dbReference type="EMBL" id="NBII01000006">
    <property type="protein sequence ID" value="PAV18283.1"/>
    <property type="molecule type" value="Genomic_DNA"/>
</dbReference>
<keyword evidence="2" id="KW-0732">Signal</keyword>